<gene>
    <name evidence="14" type="ORF">B9Z55_027679</name>
</gene>
<keyword evidence="15" id="KW-1185">Reference proteome</keyword>
<dbReference type="InterPro" id="IPR025789">
    <property type="entry name" value="DOT1_dom"/>
</dbReference>
<dbReference type="AlphaFoldDB" id="A0A2G5SES5"/>
<dbReference type="GO" id="GO:0140956">
    <property type="term" value="F:histone H3K79 trimethyltransferase activity"/>
    <property type="evidence" value="ECO:0007669"/>
    <property type="project" value="UniProtKB-EC"/>
</dbReference>
<dbReference type="EMBL" id="PDUG01000012">
    <property type="protein sequence ID" value="PIC13568.1"/>
    <property type="molecule type" value="Genomic_DNA"/>
</dbReference>
<dbReference type="InterPro" id="IPR029063">
    <property type="entry name" value="SAM-dependent_MTases_sf"/>
</dbReference>
<evidence type="ECO:0000256" key="1">
    <source>
        <dbReference type="ARBA" id="ARBA00004123"/>
    </source>
</evidence>
<comment type="similarity">
    <text evidence="11">Belongs to the class I-like SAM-binding methyltransferase superfamily. DOT1 family.</text>
</comment>
<evidence type="ECO:0000259" key="13">
    <source>
        <dbReference type="PROSITE" id="PS51569"/>
    </source>
</evidence>
<dbReference type="GO" id="GO:0000077">
    <property type="term" value="P:DNA damage checkpoint signaling"/>
    <property type="evidence" value="ECO:0007669"/>
    <property type="project" value="TreeGrafter"/>
</dbReference>
<comment type="subcellular location">
    <subcellularLocation>
        <location evidence="1 11">Nucleus</location>
    </subcellularLocation>
</comment>
<evidence type="ECO:0000256" key="12">
    <source>
        <dbReference type="SAM" id="MobiDB-lite"/>
    </source>
</evidence>
<dbReference type="EC" id="2.1.1.360" evidence="2 11"/>
<feature type="compositionally biased region" description="Basic and acidic residues" evidence="12">
    <location>
        <begin position="345"/>
        <end position="370"/>
    </location>
</feature>
<keyword evidence="5 11" id="KW-0808">Transferase</keyword>
<evidence type="ECO:0000256" key="7">
    <source>
        <dbReference type="ARBA" id="ARBA00022853"/>
    </source>
</evidence>
<dbReference type="PANTHER" id="PTHR21451">
    <property type="entry name" value="HISTONE H3 METHYLTRANSFERASE"/>
    <property type="match status" value="1"/>
</dbReference>
<dbReference type="PANTHER" id="PTHR21451:SF0">
    <property type="entry name" value="HISTONE-LYSINE N-METHYLTRANSFERASE, H3 LYSINE-79 SPECIFIC"/>
    <property type="match status" value="1"/>
</dbReference>
<evidence type="ECO:0000256" key="4">
    <source>
        <dbReference type="ARBA" id="ARBA00022603"/>
    </source>
</evidence>
<accession>A0A2G5SES5</accession>
<evidence type="ECO:0000256" key="6">
    <source>
        <dbReference type="ARBA" id="ARBA00022691"/>
    </source>
</evidence>
<evidence type="ECO:0000256" key="2">
    <source>
        <dbReference type="ARBA" id="ARBA00012190"/>
    </source>
</evidence>
<proteinExistence type="inferred from homology"/>
<dbReference type="OrthoDB" id="443402at2759"/>
<dbReference type="InterPro" id="IPR030445">
    <property type="entry name" value="H3-K79_meTrfase"/>
</dbReference>
<keyword evidence="8 11" id="KW-0539">Nucleus</keyword>
<comment type="function">
    <text evidence="11">Histone methyltransferase that specifically trimethylates histone H3 to form H3K79me3. This methylation is required for telomere silencing and for the pachytene checkpoint during the meiotic cell cycle by allowing the recruitment of RAD9 to double strand breaks. Nucleosomes are preferred as substrate compared to free histone.</text>
</comment>
<dbReference type="Pfam" id="PF08123">
    <property type="entry name" value="DOT1"/>
    <property type="match status" value="1"/>
</dbReference>
<evidence type="ECO:0000256" key="11">
    <source>
        <dbReference type="RuleBase" id="RU271113"/>
    </source>
</evidence>
<dbReference type="Proteomes" id="UP000230233">
    <property type="component" value="Unassembled WGS sequence"/>
</dbReference>
<keyword evidence="7 11" id="KW-0156">Chromatin regulator</keyword>
<organism evidence="14 15">
    <name type="scientific">Caenorhabditis nigoni</name>
    <dbReference type="NCBI Taxonomy" id="1611254"/>
    <lineage>
        <taxon>Eukaryota</taxon>
        <taxon>Metazoa</taxon>
        <taxon>Ecdysozoa</taxon>
        <taxon>Nematoda</taxon>
        <taxon>Chromadorea</taxon>
        <taxon>Rhabditida</taxon>
        <taxon>Rhabditina</taxon>
        <taxon>Rhabditomorpha</taxon>
        <taxon>Rhabditoidea</taxon>
        <taxon>Rhabditidae</taxon>
        <taxon>Peloderinae</taxon>
        <taxon>Caenorhabditis</taxon>
    </lineage>
</organism>
<dbReference type="PROSITE" id="PS51569">
    <property type="entry name" value="DOT1"/>
    <property type="match status" value="1"/>
</dbReference>
<feature type="compositionally biased region" description="Acidic residues" evidence="12">
    <location>
        <begin position="334"/>
        <end position="344"/>
    </location>
</feature>
<evidence type="ECO:0000313" key="15">
    <source>
        <dbReference type="Proteomes" id="UP000230233"/>
    </source>
</evidence>
<evidence type="ECO:0000256" key="9">
    <source>
        <dbReference type="ARBA" id="ARBA00029821"/>
    </source>
</evidence>
<dbReference type="GO" id="GO:0035097">
    <property type="term" value="C:histone methyltransferase complex"/>
    <property type="evidence" value="ECO:0007669"/>
    <property type="project" value="UniProtKB-ARBA"/>
</dbReference>
<evidence type="ECO:0000256" key="3">
    <source>
        <dbReference type="ARBA" id="ARBA00020987"/>
    </source>
</evidence>
<dbReference type="FunFam" id="3.40.50.150:FF:000033">
    <property type="entry name" value="Histone-lysine N-methyltransferase, H3 lysine-79 specific"/>
    <property type="match status" value="1"/>
</dbReference>
<dbReference type="STRING" id="1611254.A0A2G5SES5"/>
<feature type="region of interest" description="Disordered" evidence="12">
    <location>
        <begin position="331"/>
        <end position="372"/>
    </location>
</feature>
<evidence type="ECO:0000256" key="8">
    <source>
        <dbReference type="ARBA" id="ARBA00023242"/>
    </source>
</evidence>
<evidence type="ECO:0000256" key="5">
    <source>
        <dbReference type="ARBA" id="ARBA00022679"/>
    </source>
</evidence>
<dbReference type="Gene3D" id="3.40.50.150">
    <property type="entry name" value="Vaccinia Virus protein VP39"/>
    <property type="match status" value="1"/>
</dbReference>
<keyword evidence="4 11" id="KW-0489">Methyltransferase</keyword>
<comment type="catalytic activity">
    <reaction evidence="10 11">
        <text>L-lysyl(79)-[histone H3] + 3 S-adenosyl-L-methionine = N(6),N(6),N(6)-trimethyl-L-lysyl(79)-[histone H3] + 3 S-adenosyl-L-homocysteine + 3 H(+)</text>
        <dbReference type="Rhea" id="RHEA:60328"/>
        <dbReference type="Rhea" id="RHEA-COMP:15549"/>
        <dbReference type="Rhea" id="RHEA-COMP:15552"/>
        <dbReference type="ChEBI" id="CHEBI:15378"/>
        <dbReference type="ChEBI" id="CHEBI:29969"/>
        <dbReference type="ChEBI" id="CHEBI:57856"/>
        <dbReference type="ChEBI" id="CHEBI:59789"/>
        <dbReference type="ChEBI" id="CHEBI:61961"/>
        <dbReference type="EC" id="2.1.1.360"/>
    </reaction>
</comment>
<keyword evidence="6 11" id="KW-0949">S-adenosyl-L-methionine</keyword>
<name>A0A2G5SES5_9PELO</name>
<dbReference type="GO" id="GO:0006281">
    <property type="term" value="P:DNA repair"/>
    <property type="evidence" value="ECO:0007669"/>
    <property type="project" value="TreeGrafter"/>
</dbReference>
<reference evidence="15" key="1">
    <citation type="submission" date="2017-10" db="EMBL/GenBank/DDBJ databases">
        <title>Rapid genome shrinkage in a self-fertile nematode reveals novel sperm competition proteins.</title>
        <authorList>
            <person name="Yin D."/>
            <person name="Schwarz E.M."/>
            <person name="Thomas C.G."/>
            <person name="Felde R.L."/>
            <person name="Korf I.F."/>
            <person name="Cutter A.D."/>
            <person name="Schartner C.M."/>
            <person name="Ralston E.J."/>
            <person name="Meyer B.J."/>
            <person name="Haag E.S."/>
        </authorList>
    </citation>
    <scope>NUCLEOTIDE SEQUENCE [LARGE SCALE GENOMIC DNA]</scope>
    <source>
        <strain evidence="15">JU1422</strain>
    </source>
</reference>
<evidence type="ECO:0000256" key="10">
    <source>
        <dbReference type="ARBA" id="ARBA00047770"/>
    </source>
</evidence>
<feature type="domain" description="DOT1" evidence="13">
    <location>
        <begin position="13"/>
        <end position="337"/>
    </location>
</feature>
<sequence length="507" mass="57848">MASHPTTIAAPIDQVPLVVARLHSVYVEGEYMDFLLNDAHQTSGLVLLITNQMAPVLHIFGLDAPTINMPLEDLLNYVNELNAMVSTLHRNWPNYSFGDLSLDHCTTKTLSAILEVSKTCADISSLRGGATGAKVFGNLSERQMAATCKDLNIGEKDRFIDIGCGYGQLMCAVAALTQAELSTGIEYQNHIYNAGVLHLEFFQRLMKFFGKRHGKITIKYGDVTEEDNHSMVTNSTFIFANNIAFRDLNEHLKSIFQKCQESTQIVSTEPFFATRNGKFNTRVNQKDELFKICKIRSEKEKQLEVVDENTDWKTESTKLYLITIERKVGSKEEEPVEEMEIEETTSERNDAVAMDEVPKENKKENKDIGKKSTRIRRRPISIRFKARKVSKTKKIPSQKSSELRKPMCGTLVPCQNECCITEIKFSKKGGRYQFVLHSFIHSNNKFDAFWDCNICGFRCGSFQRNRDHYKELHHGTIRTGYDIPRLLQKFPNFKQQFDACFGDQIEL</sequence>
<comment type="miscellaneous">
    <text evidence="11">In contrast to other lysine histone methyltransferases, it does not contain a SET domain, suggesting the existence of another mechanism for methylation of lysine residues of histones.</text>
</comment>
<protein>
    <recommendedName>
        <fullName evidence="3 11">Histone-lysine N-methyltransferase, H3 lysine-79 specific</fullName>
        <ecNumber evidence="2 11">2.1.1.360</ecNumber>
    </recommendedName>
    <alternativeName>
        <fullName evidence="9 11">Histone H3-K79 methyltransferase</fullName>
    </alternativeName>
</protein>
<dbReference type="SUPFAM" id="SSF53335">
    <property type="entry name" value="S-adenosyl-L-methionine-dependent methyltransferases"/>
    <property type="match status" value="1"/>
</dbReference>
<dbReference type="GO" id="GO:0032259">
    <property type="term" value="P:methylation"/>
    <property type="evidence" value="ECO:0007669"/>
    <property type="project" value="UniProtKB-KW"/>
</dbReference>
<comment type="caution">
    <text evidence="14">The sequence shown here is derived from an EMBL/GenBank/DDBJ whole genome shotgun (WGS) entry which is preliminary data.</text>
</comment>
<evidence type="ECO:0000313" key="14">
    <source>
        <dbReference type="EMBL" id="PIC13568.1"/>
    </source>
</evidence>